<dbReference type="InterPro" id="IPR002052">
    <property type="entry name" value="DNA_methylase_N6_adenine_CS"/>
</dbReference>
<sequence length="212" mass="23570">MASILALTRNNKRDSKRNKAQTNRSSSGSIRIIGGQWRGRKLPVRYAQGLRPTTDRTKETLFNWLMHDTTDAVCLDLFAGSGSLGFEALSRYARTVTLVEKDAANARQLQTNLATLNLSAQQATVIQQDALQVLPTLGEQYDLIFIDPPFHQGLAEQALALIQQHKVLKHDGLLYIETESELADIGTQFQLQQLKQKSTGQVAYGLWCLSAD</sequence>
<dbReference type="InterPro" id="IPR004398">
    <property type="entry name" value="RNA_MeTrfase_RsmD"/>
</dbReference>
<dbReference type="RefSeq" id="WP_289365735.1">
    <property type="nucleotide sequence ID" value="NZ_JAUCBP010000010.1"/>
</dbReference>
<evidence type="ECO:0000256" key="4">
    <source>
        <dbReference type="ARBA" id="ARBA00013682"/>
    </source>
</evidence>
<dbReference type="EMBL" id="JAUCBP010000010">
    <property type="protein sequence ID" value="MDM7861296.1"/>
    <property type="molecule type" value="Genomic_DNA"/>
</dbReference>
<evidence type="ECO:0000313" key="11">
    <source>
        <dbReference type="EMBL" id="MDM7861296.1"/>
    </source>
</evidence>
<dbReference type="GO" id="GO:0052913">
    <property type="term" value="F:16S rRNA (guanine(966)-N(2))-methyltransferase activity"/>
    <property type="evidence" value="ECO:0007669"/>
    <property type="project" value="UniProtKB-EC"/>
</dbReference>
<keyword evidence="7 9" id="KW-0949">S-adenosyl-L-methionine</keyword>
<evidence type="ECO:0000256" key="2">
    <source>
        <dbReference type="ARBA" id="ARBA00005269"/>
    </source>
</evidence>
<evidence type="ECO:0000256" key="8">
    <source>
        <dbReference type="ARBA" id="ARBA00048326"/>
    </source>
</evidence>
<feature type="region of interest" description="Disordered" evidence="10">
    <location>
        <begin position="1"/>
        <end position="28"/>
    </location>
</feature>
<dbReference type="NCBIfam" id="TIGR00095">
    <property type="entry name" value="16S rRNA (guanine(966)-N(2))-methyltransferase RsmD"/>
    <property type="match status" value="1"/>
</dbReference>
<dbReference type="PANTHER" id="PTHR43542:SF1">
    <property type="entry name" value="METHYLTRANSFERASE"/>
    <property type="match status" value="1"/>
</dbReference>
<dbReference type="PANTHER" id="PTHR43542">
    <property type="entry name" value="METHYLTRANSFERASE"/>
    <property type="match status" value="1"/>
</dbReference>
<proteinExistence type="inferred from homology"/>
<keyword evidence="5 9" id="KW-0489">Methyltransferase</keyword>
<name>A0ABT7SYM5_9ALTE</name>
<dbReference type="InterPro" id="IPR029063">
    <property type="entry name" value="SAM-dependent_MTases_sf"/>
</dbReference>
<dbReference type="PIRSF" id="PIRSF004553">
    <property type="entry name" value="CHP00095"/>
    <property type="match status" value="1"/>
</dbReference>
<evidence type="ECO:0000313" key="12">
    <source>
        <dbReference type="Proteomes" id="UP001234343"/>
    </source>
</evidence>
<accession>A0ABT7SYM5</accession>
<evidence type="ECO:0000256" key="5">
    <source>
        <dbReference type="ARBA" id="ARBA00022603"/>
    </source>
</evidence>
<dbReference type="Proteomes" id="UP001234343">
    <property type="component" value="Unassembled WGS sequence"/>
</dbReference>
<comment type="function">
    <text evidence="1 9">Specifically methylates the guanine in position 966 of 16S rRNA in the assembled 30S particle.</text>
</comment>
<keyword evidence="12" id="KW-1185">Reference proteome</keyword>
<dbReference type="CDD" id="cd02440">
    <property type="entry name" value="AdoMet_MTases"/>
    <property type="match status" value="1"/>
</dbReference>
<organism evidence="11 12">
    <name type="scientific">Alteromonas arenosi</name>
    <dbReference type="NCBI Taxonomy" id="3055817"/>
    <lineage>
        <taxon>Bacteria</taxon>
        <taxon>Pseudomonadati</taxon>
        <taxon>Pseudomonadota</taxon>
        <taxon>Gammaproteobacteria</taxon>
        <taxon>Alteromonadales</taxon>
        <taxon>Alteromonadaceae</taxon>
        <taxon>Alteromonas/Salinimonas group</taxon>
        <taxon>Alteromonas</taxon>
    </lineage>
</organism>
<evidence type="ECO:0000256" key="3">
    <source>
        <dbReference type="ARBA" id="ARBA00012141"/>
    </source>
</evidence>
<evidence type="ECO:0000256" key="10">
    <source>
        <dbReference type="SAM" id="MobiDB-lite"/>
    </source>
</evidence>
<dbReference type="EC" id="2.1.1.171" evidence="3 9"/>
<reference evidence="11 12" key="1">
    <citation type="submission" date="2023-06" db="EMBL/GenBank/DDBJ databases">
        <title>Alteromonas sp. ASW11-36 isolated from intertidal sand.</title>
        <authorList>
            <person name="Li Y."/>
        </authorList>
    </citation>
    <scope>NUCLEOTIDE SEQUENCE [LARGE SCALE GENOMIC DNA]</scope>
    <source>
        <strain evidence="11 12">ASW11-36</strain>
    </source>
</reference>
<evidence type="ECO:0000256" key="6">
    <source>
        <dbReference type="ARBA" id="ARBA00022679"/>
    </source>
</evidence>
<evidence type="ECO:0000256" key="7">
    <source>
        <dbReference type="ARBA" id="ARBA00022691"/>
    </source>
</evidence>
<dbReference type="Gene3D" id="3.40.50.150">
    <property type="entry name" value="Vaccinia Virus protein VP39"/>
    <property type="match status" value="1"/>
</dbReference>
<dbReference type="SUPFAM" id="SSF53335">
    <property type="entry name" value="S-adenosyl-L-methionine-dependent methyltransferases"/>
    <property type="match status" value="1"/>
</dbReference>
<evidence type="ECO:0000256" key="1">
    <source>
        <dbReference type="ARBA" id="ARBA00002649"/>
    </source>
</evidence>
<comment type="similarity">
    <text evidence="2 9">Belongs to the methyltransferase superfamily. RsmD family.</text>
</comment>
<keyword evidence="9" id="KW-0698">rRNA processing</keyword>
<dbReference type="PROSITE" id="PS00092">
    <property type="entry name" value="N6_MTASE"/>
    <property type="match status" value="1"/>
</dbReference>
<evidence type="ECO:0000256" key="9">
    <source>
        <dbReference type="PIRNR" id="PIRNR004553"/>
    </source>
</evidence>
<keyword evidence="6 9" id="KW-0808">Transferase</keyword>
<comment type="catalytic activity">
    <reaction evidence="8 9">
        <text>guanosine(966) in 16S rRNA + S-adenosyl-L-methionine = N(2)-methylguanosine(966) in 16S rRNA + S-adenosyl-L-homocysteine + H(+)</text>
        <dbReference type="Rhea" id="RHEA:23548"/>
        <dbReference type="Rhea" id="RHEA-COMP:10211"/>
        <dbReference type="Rhea" id="RHEA-COMP:10212"/>
        <dbReference type="ChEBI" id="CHEBI:15378"/>
        <dbReference type="ChEBI" id="CHEBI:57856"/>
        <dbReference type="ChEBI" id="CHEBI:59789"/>
        <dbReference type="ChEBI" id="CHEBI:74269"/>
        <dbReference type="ChEBI" id="CHEBI:74481"/>
        <dbReference type="EC" id="2.1.1.171"/>
    </reaction>
</comment>
<gene>
    <name evidence="11" type="primary">rsmD</name>
    <name evidence="11" type="ORF">QTP81_11885</name>
</gene>
<dbReference type="Pfam" id="PF03602">
    <property type="entry name" value="Cons_hypoth95"/>
    <property type="match status" value="1"/>
</dbReference>
<protein>
    <recommendedName>
        <fullName evidence="4 9">Ribosomal RNA small subunit methyltransferase D</fullName>
        <ecNumber evidence="3 9">2.1.1.171</ecNumber>
    </recommendedName>
</protein>
<comment type="caution">
    <text evidence="11">The sequence shown here is derived from an EMBL/GenBank/DDBJ whole genome shotgun (WGS) entry which is preliminary data.</text>
</comment>